<reference evidence="8" key="1">
    <citation type="journal article" date="2023" name="Plant J.">
        <title>Genome sequences and population genomics provide insights into the demographic history, inbreeding, and mutation load of two 'living fossil' tree species of Dipteronia.</title>
        <authorList>
            <person name="Feng Y."/>
            <person name="Comes H.P."/>
            <person name="Chen J."/>
            <person name="Zhu S."/>
            <person name="Lu R."/>
            <person name="Zhang X."/>
            <person name="Li P."/>
            <person name="Qiu J."/>
            <person name="Olsen K.M."/>
            <person name="Qiu Y."/>
        </authorList>
    </citation>
    <scope>NUCLEOTIDE SEQUENCE</scope>
    <source>
        <strain evidence="8">NBL</strain>
    </source>
</reference>
<evidence type="ECO:0000259" key="7">
    <source>
        <dbReference type="PROSITE" id="PS50303"/>
    </source>
</evidence>
<comment type="subcellular location">
    <subcellularLocation>
        <location evidence="1">Cytoplasm</location>
    </subcellularLocation>
</comment>
<dbReference type="SMART" id="SM00025">
    <property type="entry name" value="Pumilio"/>
    <property type="match status" value="5"/>
</dbReference>
<dbReference type="GO" id="GO:0003729">
    <property type="term" value="F:mRNA binding"/>
    <property type="evidence" value="ECO:0007669"/>
    <property type="project" value="TreeGrafter"/>
</dbReference>
<keyword evidence="9" id="KW-1185">Reference proteome</keyword>
<evidence type="ECO:0000256" key="3">
    <source>
        <dbReference type="ARBA" id="ARBA00022737"/>
    </source>
</evidence>
<accession>A0AAE0AHA7</accession>
<feature type="repeat" description="Pumilio" evidence="6">
    <location>
        <begin position="304"/>
        <end position="344"/>
    </location>
</feature>
<feature type="domain" description="PUM-HD" evidence="7">
    <location>
        <begin position="22"/>
        <end position="370"/>
    </location>
</feature>
<evidence type="ECO:0000256" key="6">
    <source>
        <dbReference type="PROSITE-ProRule" id="PRU00317"/>
    </source>
</evidence>
<evidence type="ECO:0000313" key="9">
    <source>
        <dbReference type="Proteomes" id="UP001281410"/>
    </source>
</evidence>
<dbReference type="InterPro" id="IPR001313">
    <property type="entry name" value="Pumilio_RNA-bd_rpt"/>
</dbReference>
<keyword evidence="5" id="KW-0694">RNA-binding</keyword>
<gene>
    <name evidence="8" type="ORF">Dsin_012053</name>
</gene>
<evidence type="ECO:0000313" key="8">
    <source>
        <dbReference type="EMBL" id="KAK3218083.1"/>
    </source>
</evidence>
<dbReference type="InterPro" id="IPR033133">
    <property type="entry name" value="PUM-HD"/>
</dbReference>
<evidence type="ECO:0000256" key="2">
    <source>
        <dbReference type="ARBA" id="ARBA00022490"/>
    </source>
</evidence>
<dbReference type="InterPro" id="IPR016024">
    <property type="entry name" value="ARM-type_fold"/>
</dbReference>
<dbReference type="GO" id="GO:0006417">
    <property type="term" value="P:regulation of translation"/>
    <property type="evidence" value="ECO:0007669"/>
    <property type="project" value="UniProtKB-KW"/>
</dbReference>
<dbReference type="EMBL" id="JANJYJ010000004">
    <property type="protein sequence ID" value="KAK3218083.1"/>
    <property type="molecule type" value="Genomic_DNA"/>
</dbReference>
<comment type="caution">
    <text evidence="8">The sequence shown here is derived from an EMBL/GenBank/DDBJ whole genome shotgun (WGS) entry which is preliminary data.</text>
</comment>
<name>A0AAE0AHA7_9ROSI</name>
<dbReference type="Pfam" id="PF22493">
    <property type="entry name" value="PUF_NOP9"/>
    <property type="match status" value="1"/>
</dbReference>
<dbReference type="Proteomes" id="UP001281410">
    <property type="component" value="Unassembled WGS sequence"/>
</dbReference>
<keyword evidence="2" id="KW-0963">Cytoplasm</keyword>
<protein>
    <recommendedName>
        <fullName evidence="7">PUM-HD domain-containing protein</fullName>
    </recommendedName>
</protein>
<keyword evidence="3" id="KW-0677">Repeat</keyword>
<dbReference type="PROSITE" id="PS50302">
    <property type="entry name" value="PUM"/>
    <property type="match status" value="1"/>
</dbReference>
<evidence type="ECO:0000256" key="5">
    <source>
        <dbReference type="ARBA" id="ARBA00022884"/>
    </source>
</evidence>
<dbReference type="AlphaFoldDB" id="A0AAE0AHA7"/>
<dbReference type="PROSITE" id="PS50303">
    <property type="entry name" value="PUM_HD"/>
    <property type="match status" value="1"/>
</dbReference>
<dbReference type="PANTHER" id="PTHR12537:SF137">
    <property type="entry name" value="PUMILIO HOMOLOG 16-RELATED"/>
    <property type="match status" value="1"/>
</dbReference>
<dbReference type="InterPro" id="IPR011989">
    <property type="entry name" value="ARM-like"/>
</dbReference>
<keyword evidence="4" id="KW-0810">Translation regulation</keyword>
<proteinExistence type="predicted"/>
<organism evidence="8 9">
    <name type="scientific">Dipteronia sinensis</name>
    <dbReference type="NCBI Taxonomy" id="43782"/>
    <lineage>
        <taxon>Eukaryota</taxon>
        <taxon>Viridiplantae</taxon>
        <taxon>Streptophyta</taxon>
        <taxon>Embryophyta</taxon>
        <taxon>Tracheophyta</taxon>
        <taxon>Spermatophyta</taxon>
        <taxon>Magnoliopsida</taxon>
        <taxon>eudicotyledons</taxon>
        <taxon>Gunneridae</taxon>
        <taxon>Pentapetalae</taxon>
        <taxon>rosids</taxon>
        <taxon>malvids</taxon>
        <taxon>Sapindales</taxon>
        <taxon>Sapindaceae</taxon>
        <taxon>Hippocastanoideae</taxon>
        <taxon>Acereae</taxon>
        <taxon>Dipteronia</taxon>
    </lineage>
</organism>
<dbReference type="GO" id="GO:0005737">
    <property type="term" value="C:cytoplasm"/>
    <property type="evidence" value="ECO:0007669"/>
    <property type="project" value="UniProtKB-SubCell"/>
</dbReference>
<evidence type="ECO:0000256" key="4">
    <source>
        <dbReference type="ARBA" id="ARBA00022845"/>
    </source>
</evidence>
<dbReference type="SUPFAM" id="SSF48371">
    <property type="entry name" value="ARM repeat"/>
    <property type="match status" value="1"/>
</dbReference>
<dbReference type="Pfam" id="PF00806">
    <property type="entry name" value="PUF"/>
    <property type="match status" value="1"/>
</dbReference>
<evidence type="ECO:0000256" key="1">
    <source>
        <dbReference type="ARBA" id="ARBA00004496"/>
    </source>
</evidence>
<dbReference type="Gene3D" id="1.25.10.10">
    <property type="entry name" value="Leucine-rich Repeat Variant"/>
    <property type="match status" value="1"/>
</dbReference>
<sequence length="379" mass="43065">MDKSTFYVSQVTPSSASVENLSLSFSNLEINNGASNANESTIATFMSFNPHEILFLVKDEIGSQYLLQLISLMDSRIVDRIFYALFIRAFEVMSDQFGRHVFAKLINSCSHDQLQLITLKITSRDDLLFKASLNKHGSSSIKLLIRVVSKSPPPLIDLLTSALKRLFKHMMITKSGLSIILHCLETLKNHQNDNIYLAALEDFDRVSCHKQGCISMNNFIDEMSGTRRKQLLYLISINSASLSNDPYGNFVVQHVIKLENPEFIELICLALKGKLVDLSMMKGGSHVVEKILKFQNFIGHVVFDFLNSDRILQVANDRYGNYVIQKALKESMRVDRYLFQSLVMKLKQEDFDSLRFGYGKNVFNFITGCGVPIPQPEFF</sequence>
<dbReference type="PANTHER" id="PTHR12537">
    <property type="entry name" value="RNA BINDING PROTEIN PUMILIO-RELATED"/>
    <property type="match status" value="1"/>
</dbReference>